<dbReference type="Gene3D" id="2.40.128.340">
    <property type="match status" value="1"/>
</dbReference>
<sequence>MTSMDIEMLPLEHQNDQISSDINPRRTSHSIQNQHPVETIPNVLPKTVRTPSKKTCRFILKSEAPSLIVSDSHPHSIAVADFNNDNLPDIVVPNSGTSSLGIFLRQDNTTFKDQITYSTGSGSLPYAVGVGDFNHDQHIDIAVANYGTNNIGIVLGTGNGTFMSQITFSTGSSRPLWIAVGDMNNDKQLDIVVANYGTNDIGILFGDRIGNFAIPKTFSTGYDSVPYSLVVSDLNNDNKLDIIVVNHGTNNVGIFVGRGNGTFEAQFIISTGYESQPYSVAVDDLNNDTYMDIVVACSGLNTIDVLLGFGNGSFTIPYKYSTNNNSFPLSLVIGDFDNDTQLDIAVANYDNESVGVFFGYGNGFFTDQLIFFSVDYNFNPYAIAAGDFNGDNRLDIAVVNYDYNYVDIVLTYRNYTFLSQNTYSTDNGSNPTSIAVVDFNNDKQLDIVVANYGTDNIGIFLGYGNGTFSTQITYSTGDNSQPQAVTIGDFNNDKQLDIVVANNGTNNIGIFLGYGNGTFSSQTIYSTGNGSRPRDVAAGDFNNDGQLDIAVANYYGFNIGIFLGYGNGSFFNQQTYPTGNHSNPRSVALGDFNNDSRLDIAVINYHGDNMGVFLGYGNGTFADQITYSVSAGTGPYDIAIGDVNNDDHQDIIITIYAIQSILIFLGGGDGVFLQGNTYSTGSGSEPLSTAVGDLNNDNQLDIIVSNCGTNNVIVFIGEGDGTFPVQRTYSTGNNSCPTWTALGDINNDSIIDIIVADNGTNMIGVFLGSSYITGILEDTYSTGSSPHPHGLALGDFNHDGQLDIIIANYDLNNVGVLLGYKNGTFPLQTIFSTGDLSFPTSVAVDDLNDDNELDIIVANSATENVGVLFGYGNGSFTNFSMYSTGAGSIPQAVTTGDFNNDKKLDIAVIDSGTDRVLTLLKYDTGSFRKQIIFSTDTSSAPSAVAVADLNNDGWLDFVSANSGSGNVGVFLGLGNDTFSNQTTYSTGMGSLPIAITIVDLNNDSYLDIVVANFWGSNVGIFLGYGDATFTNQTTFYTGNASGPCAVITADFNNDSLLDIAVALQTSGQMGVFLGHGNGTFFDVVIYLIDINAKPASIATGDFNNDNRLDIVVSNSGFGSISIFYGNGDGNFSYMTNYTTGSDSDTAWIVVSDLNNDGVLDIAVANLGTDNIGVFFGNVNHSFYDQITFSTGIGSAPNALVVEDFNNDNQLDIAFVNFGTNCLGVLLQCINGTFFDPLTYSTGDNSQPYFLAVGDFNKDERLDVVAANFGTDNIGMFFGYVNEDFLNAPAYSTGSSSQVTSIAVGDFNNDTRLDVVITNNATNNVKVIFGSGYGTFLYDITYSTGNASQPYEVALDEKIAKRLEEKDRHQRRLNMLKSVRPSFMNDFEKFESELNDLYTNYVLKYRILSYLEKELEGHFRNQREKVQEVSRHYMQSINSQITEQDQQRFHRQLQEHNDEIGVHSDDEDSEDDDDDESEDDEDADQSPLARGNQLENGAGGRAYGGMTGDLSDNEDQMHMGRGGNENGMDDDDDIINARANPRRGGRKQQQPAHDDEDDENF</sequence>
<dbReference type="Gene3D" id="2.30.30.100">
    <property type="match status" value="11"/>
</dbReference>
<dbReference type="EMBL" id="CAJNOE010000008">
    <property type="protein sequence ID" value="CAF0719141.1"/>
    <property type="molecule type" value="Genomic_DNA"/>
</dbReference>
<dbReference type="PANTHER" id="PTHR46580">
    <property type="entry name" value="SENSOR KINASE-RELATED"/>
    <property type="match status" value="1"/>
</dbReference>
<evidence type="ECO:0000313" key="5">
    <source>
        <dbReference type="EMBL" id="CAF0719141.1"/>
    </source>
</evidence>
<proteinExistence type="predicted"/>
<dbReference type="Pfam" id="PF10234">
    <property type="entry name" value="Cluap1"/>
    <property type="match status" value="1"/>
</dbReference>
<feature type="region of interest" description="Disordered" evidence="4">
    <location>
        <begin position="1"/>
        <end position="31"/>
    </location>
</feature>
<evidence type="ECO:0000256" key="2">
    <source>
        <dbReference type="ARBA" id="ARBA00022737"/>
    </source>
</evidence>
<dbReference type="InterPro" id="IPR013517">
    <property type="entry name" value="FG-GAP"/>
</dbReference>
<keyword evidence="1" id="KW-0732">Signal</keyword>
<dbReference type="Pfam" id="PF13517">
    <property type="entry name" value="FG-GAP_3"/>
    <property type="match status" value="11"/>
</dbReference>
<evidence type="ECO:0000313" key="6">
    <source>
        <dbReference type="Proteomes" id="UP000663860"/>
    </source>
</evidence>
<protein>
    <submittedName>
        <fullName evidence="5">Uncharacterized protein</fullName>
    </submittedName>
</protein>
<keyword evidence="3" id="KW-0325">Glycoprotein</keyword>
<evidence type="ECO:0000256" key="4">
    <source>
        <dbReference type="SAM" id="MobiDB-lite"/>
    </source>
</evidence>
<dbReference type="SMART" id="SM00191">
    <property type="entry name" value="Int_alpha"/>
    <property type="match status" value="8"/>
</dbReference>
<evidence type="ECO:0000256" key="1">
    <source>
        <dbReference type="ARBA" id="ARBA00022729"/>
    </source>
</evidence>
<dbReference type="Gene3D" id="2.130.10.130">
    <property type="entry name" value="Integrin alpha, N-terminal"/>
    <property type="match status" value="2"/>
</dbReference>
<feature type="compositionally biased region" description="Gly residues" evidence="4">
    <location>
        <begin position="1496"/>
        <end position="1506"/>
    </location>
</feature>
<name>A0A813MBU3_9BILA</name>
<dbReference type="InterPro" id="IPR019366">
    <property type="entry name" value="Clusterin-associated_protein-1"/>
</dbReference>
<dbReference type="InterPro" id="IPR013519">
    <property type="entry name" value="Int_alpha_beta-p"/>
</dbReference>
<dbReference type="Proteomes" id="UP000663860">
    <property type="component" value="Unassembled WGS sequence"/>
</dbReference>
<dbReference type="PANTHER" id="PTHR46580:SF4">
    <property type="entry name" value="ATP_GTP-BINDING PROTEIN"/>
    <property type="match status" value="1"/>
</dbReference>
<accession>A0A813MBU3</accession>
<keyword evidence="2" id="KW-0677">Repeat</keyword>
<evidence type="ECO:0000256" key="3">
    <source>
        <dbReference type="ARBA" id="ARBA00023180"/>
    </source>
</evidence>
<feature type="compositionally biased region" description="Acidic residues" evidence="4">
    <location>
        <begin position="1464"/>
        <end position="1483"/>
    </location>
</feature>
<comment type="caution">
    <text evidence="5">The sequence shown here is derived from an EMBL/GenBank/DDBJ whole genome shotgun (WGS) entry which is preliminary data.</text>
</comment>
<gene>
    <name evidence="5" type="ORF">IZO911_LOCUS1705</name>
</gene>
<organism evidence="5 6">
    <name type="scientific">Adineta steineri</name>
    <dbReference type="NCBI Taxonomy" id="433720"/>
    <lineage>
        <taxon>Eukaryota</taxon>
        <taxon>Metazoa</taxon>
        <taxon>Spiralia</taxon>
        <taxon>Gnathifera</taxon>
        <taxon>Rotifera</taxon>
        <taxon>Eurotatoria</taxon>
        <taxon>Bdelloidea</taxon>
        <taxon>Adinetida</taxon>
        <taxon>Adinetidae</taxon>
        <taxon>Adineta</taxon>
    </lineage>
</organism>
<dbReference type="SUPFAM" id="SSF69318">
    <property type="entry name" value="Integrin alpha N-terminal domain"/>
    <property type="match status" value="4"/>
</dbReference>
<reference evidence="5" key="1">
    <citation type="submission" date="2021-02" db="EMBL/GenBank/DDBJ databases">
        <authorList>
            <person name="Nowell W R."/>
        </authorList>
    </citation>
    <scope>NUCLEOTIDE SEQUENCE</scope>
</reference>
<feature type="region of interest" description="Disordered" evidence="4">
    <location>
        <begin position="1456"/>
        <end position="1560"/>
    </location>
</feature>
<dbReference type="InterPro" id="IPR028994">
    <property type="entry name" value="Integrin_alpha_N"/>
</dbReference>